<protein>
    <recommendedName>
        <fullName evidence="3">CopG family transcriptional regulator</fullName>
    </recommendedName>
</protein>
<evidence type="ECO:0000313" key="2">
    <source>
        <dbReference type="Proteomes" id="UP001217044"/>
    </source>
</evidence>
<gene>
    <name evidence="1" type="ORF">M8445_18290</name>
</gene>
<evidence type="ECO:0000313" key="1">
    <source>
        <dbReference type="EMBL" id="WDA60818.1"/>
    </source>
</evidence>
<geneLocation type="plasmid" evidence="1 2">
    <name>pDATS04</name>
</geneLocation>
<keyword evidence="2" id="KW-1185">Reference proteome</keyword>
<name>A0ABY7V8J7_9DEIO</name>
<accession>A0ABY7V8J7</accession>
<dbReference type="EMBL" id="CP115169">
    <property type="protein sequence ID" value="WDA60818.1"/>
    <property type="molecule type" value="Genomic_DNA"/>
</dbReference>
<evidence type="ECO:0008006" key="3">
    <source>
        <dbReference type="Google" id="ProtNLM"/>
    </source>
</evidence>
<keyword evidence="1" id="KW-0614">Plasmid</keyword>
<dbReference type="Proteomes" id="UP001217044">
    <property type="component" value="Plasmid pDATS04"/>
</dbReference>
<reference evidence="1 2" key="1">
    <citation type="submission" date="2022-12" db="EMBL/GenBank/DDBJ databases">
        <title>Genome Sequence of Deinococcus aquaticus Type Strain PB314.</title>
        <authorList>
            <person name="Albert C."/>
            <person name="Hill J."/>
            <person name="Boren L."/>
            <person name="Scholz-Ng S."/>
            <person name="Fatema N."/>
            <person name="Grosso R."/>
            <person name="Soboslay E."/>
            <person name="Tuohy J."/>
        </authorList>
    </citation>
    <scope>NUCLEOTIDE SEQUENCE [LARGE SCALE GENOMIC DNA]</scope>
    <source>
        <strain evidence="1 2">PB-314</strain>
        <plasmid evidence="1 2">pDATS04</plasmid>
    </source>
</reference>
<organism evidence="1 2">
    <name type="scientific">Deinococcus aquaticus</name>
    <dbReference type="NCBI Taxonomy" id="328692"/>
    <lineage>
        <taxon>Bacteria</taxon>
        <taxon>Thermotogati</taxon>
        <taxon>Deinococcota</taxon>
        <taxon>Deinococci</taxon>
        <taxon>Deinococcales</taxon>
        <taxon>Deinococcaceae</taxon>
        <taxon>Deinococcus</taxon>
    </lineage>
</organism>
<proteinExistence type="predicted"/>
<sequence length="103" mass="11206">MTEKSNRLTLYVPHGLAEAISAEAERGGLSLSELTRYLYARHLMSVRDGKDTGSATPPVNSEAAFFEELGRKFYALSLGAVTAHGQLKTEPVTKKARGRKTPV</sequence>
<dbReference type="RefSeq" id="WP_273991559.1">
    <property type="nucleotide sequence ID" value="NZ_BAABQT010000035.1"/>
</dbReference>